<organism evidence="2 3">
    <name type="scientific">Rhizophagus irregularis</name>
    <dbReference type="NCBI Taxonomy" id="588596"/>
    <lineage>
        <taxon>Eukaryota</taxon>
        <taxon>Fungi</taxon>
        <taxon>Fungi incertae sedis</taxon>
        <taxon>Mucoromycota</taxon>
        <taxon>Glomeromycotina</taxon>
        <taxon>Glomeromycetes</taxon>
        <taxon>Glomerales</taxon>
        <taxon>Glomeraceae</taxon>
        <taxon>Rhizophagus</taxon>
    </lineage>
</organism>
<dbReference type="EMBL" id="LLXJ01000198">
    <property type="protein sequence ID" value="PKC13296.1"/>
    <property type="molecule type" value="Genomic_DNA"/>
</dbReference>
<reference evidence="2 3" key="2">
    <citation type="submission" date="2017-09" db="EMBL/GenBank/DDBJ databases">
        <title>Extensive intraspecific genome diversity in a model arbuscular mycorrhizal fungus.</title>
        <authorList>
            <person name="Chen E.C."/>
            <person name="Morin E."/>
            <person name="Beaudet D."/>
            <person name="Noel J."/>
            <person name="Ndikumana S."/>
            <person name="Charron P."/>
            <person name="St-Onge C."/>
            <person name="Giorgi J."/>
            <person name="Grigoriev I.V."/>
            <person name="Roux C."/>
            <person name="Martin F.M."/>
            <person name="Corradi N."/>
        </authorList>
    </citation>
    <scope>NUCLEOTIDE SEQUENCE [LARGE SCALE GENOMIC DNA]</scope>
    <source>
        <strain evidence="2 3">A5</strain>
    </source>
</reference>
<evidence type="ECO:0000256" key="1">
    <source>
        <dbReference type="SAM" id="Coils"/>
    </source>
</evidence>
<dbReference type="Proteomes" id="UP000232722">
    <property type="component" value="Unassembled WGS sequence"/>
</dbReference>
<comment type="caution">
    <text evidence="2">The sequence shown here is derived from an EMBL/GenBank/DDBJ whole genome shotgun (WGS) entry which is preliminary data.</text>
</comment>
<protein>
    <submittedName>
        <fullName evidence="2">Uncharacterized protein</fullName>
    </submittedName>
</protein>
<gene>
    <name evidence="2" type="ORF">RhiirA5_410767</name>
</gene>
<evidence type="ECO:0000313" key="2">
    <source>
        <dbReference type="EMBL" id="PKC13296.1"/>
    </source>
</evidence>
<proteinExistence type="predicted"/>
<evidence type="ECO:0000313" key="3">
    <source>
        <dbReference type="Proteomes" id="UP000232722"/>
    </source>
</evidence>
<name>A0A2N0Q2N7_9GLOM</name>
<reference evidence="2 3" key="1">
    <citation type="submission" date="2016-04" db="EMBL/GenBank/DDBJ databases">
        <title>Genome analyses suggest a sexual origin of heterokaryosis in a supposedly ancient asexual fungus.</title>
        <authorList>
            <person name="Ropars J."/>
            <person name="Sedzielewska K."/>
            <person name="Noel J."/>
            <person name="Charron P."/>
            <person name="Farinelli L."/>
            <person name="Marton T."/>
            <person name="Kruger M."/>
            <person name="Pelin A."/>
            <person name="Brachmann A."/>
            <person name="Corradi N."/>
        </authorList>
    </citation>
    <scope>NUCLEOTIDE SEQUENCE [LARGE SCALE GENOMIC DNA]</scope>
    <source>
        <strain evidence="2 3">A5</strain>
    </source>
</reference>
<feature type="coiled-coil region" evidence="1">
    <location>
        <begin position="9"/>
        <end position="60"/>
    </location>
</feature>
<sequence>MATMMSSELEILRQRTTELEAENAKLKQIIDENSRLDARVEELEQKNTELEARLAIVEQSSLGVVGQLQNDKEAILEVLPEAVEAIGEASTRNSEFVPRGRKKRFAILSPKNNVDCQSVSETMTNLSRSDYVNTLDKVELEQDDEIDLVDMSNYRTRSNSRIECKVSCQSSGDGCN</sequence>
<accession>A0A2N0Q2N7</accession>
<dbReference type="VEuPathDB" id="FungiDB:FUN_011935"/>
<keyword evidence="1" id="KW-0175">Coiled coil</keyword>
<dbReference type="AlphaFoldDB" id="A0A2N0Q2N7"/>